<feature type="compositionally biased region" description="Low complexity" evidence="1">
    <location>
        <begin position="1"/>
        <end position="13"/>
    </location>
</feature>
<evidence type="ECO:0000313" key="3">
    <source>
        <dbReference type="Proteomes" id="UP001215151"/>
    </source>
</evidence>
<evidence type="ECO:0000256" key="1">
    <source>
        <dbReference type="SAM" id="MobiDB-lite"/>
    </source>
</evidence>
<organism evidence="2 3">
    <name type="scientific">Trametes cubensis</name>
    <dbReference type="NCBI Taxonomy" id="1111947"/>
    <lineage>
        <taxon>Eukaryota</taxon>
        <taxon>Fungi</taxon>
        <taxon>Dikarya</taxon>
        <taxon>Basidiomycota</taxon>
        <taxon>Agaricomycotina</taxon>
        <taxon>Agaricomycetes</taxon>
        <taxon>Polyporales</taxon>
        <taxon>Polyporaceae</taxon>
        <taxon>Trametes</taxon>
    </lineage>
</organism>
<feature type="compositionally biased region" description="Basic and acidic residues" evidence="1">
    <location>
        <begin position="85"/>
        <end position="99"/>
    </location>
</feature>
<gene>
    <name evidence="2" type="ORF">ONZ51_g6388</name>
</gene>
<feature type="compositionally biased region" description="Basic and acidic residues" evidence="1">
    <location>
        <begin position="260"/>
        <end position="270"/>
    </location>
</feature>
<evidence type="ECO:0000313" key="2">
    <source>
        <dbReference type="EMBL" id="KAJ8480851.1"/>
    </source>
</evidence>
<reference evidence="2" key="1">
    <citation type="submission" date="2022-11" db="EMBL/GenBank/DDBJ databases">
        <title>Genome Sequence of Cubamyces cubensis.</title>
        <authorList>
            <person name="Buettner E."/>
        </authorList>
    </citation>
    <scope>NUCLEOTIDE SEQUENCE</scope>
    <source>
        <strain evidence="2">MPL-01</strain>
    </source>
</reference>
<feature type="region of interest" description="Disordered" evidence="1">
    <location>
        <begin position="156"/>
        <end position="184"/>
    </location>
</feature>
<proteinExistence type="predicted"/>
<name>A0AAD7TUC2_9APHY</name>
<feature type="compositionally biased region" description="Low complexity" evidence="1">
    <location>
        <begin position="61"/>
        <end position="78"/>
    </location>
</feature>
<dbReference type="EMBL" id="JAPEVG010000152">
    <property type="protein sequence ID" value="KAJ8480851.1"/>
    <property type="molecule type" value="Genomic_DNA"/>
</dbReference>
<protein>
    <submittedName>
        <fullName evidence="2">Uncharacterized protein</fullName>
    </submittedName>
</protein>
<keyword evidence="3" id="KW-1185">Reference proteome</keyword>
<feature type="compositionally biased region" description="Basic residues" evidence="1">
    <location>
        <begin position="107"/>
        <end position="117"/>
    </location>
</feature>
<sequence>MYDYPLSSSSSSTPPSPARKQIHRRSQSPLPHLATLLPTAGHNHQYSPSTRAADISRLLDPAYASSSSSSSMSATPSPRHQTRAYVDHNGDLHDPDYRDFPVLPAARSHHASKRRRTSASSATRSHSHDRYSVGVKPACPNWERGWGTEAYDSDVEDVDDDAESQSHFSPFASQNASTRRSTSHSAFSFAPYHPPAYYYYTDAPQSSSPVGSLEEEQEQTNALQLHQSPFGEEDAEDVAEEVRSRSSCLIRKSSKPKKGASRDAREKVTVEEEESQSVSPFDEDDVDMHASTPTCTHILRQHWQAMTLRIRFGVFHAKRRLTRRRHT</sequence>
<dbReference type="Proteomes" id="UP001215151">
    <property type="component" value="Unassembled WGS sequence"/>
</dbReference>
<feature type="compositionally biased region" description="Polar residues" evidence="1">
    <location>
        <begin position="165"/>
        <end position="184"/>
    </location>
</feature>
<feature type="compositionally biased region" description="Low complexity" evidence="1">
    <location>
        <begin position="29"/>
        <end position="40"/>
    </location>
</feature>
<feature type="compositionally biased region" description="Acidic residues" evidence="1">
    <location>
        <begin position="271"/>
        <end position="286"/>
    </location>
</feature>
<feature type="region of interest" description="Disordered" evidence="1">
    <location>
        <begin position="203"/>
        <end position="288"/>
    </location>
</feature>
<feature type="region of interest" description="Disordered" evidence="1">
    <location>
        <begin position="1"/>
        <end position="136"/>
    </location>
</feature>
<dbReference type="AlphaFoldDB" id="A0AAD7TUC2"/>
<accession>A0AAD7TUC2</accession>
<comment type="caution">
    <text evidence="2">The sequence shown here is derived from an EMBL/GenBank/DDBJ whole genome shotgun (WGS) entry which is preliminary data.</text>
</comment>